<gene>
    <name evidence="1" type="ORF">Tco_1132713</name>
</gene>
<comment type="caution">
    <text evidence="1">The sequence shown here is derived from an EMBL/GenBank/DDBJ whole genome shotgun (WGS) entry which is preliminary data.</text>
</comment>
<dbReference type="EMBL" id="BQNB010021812">
    <property type="protein sequence ID" value="GJU10317.1"/>
    <property type="molecule type" value="Genomic_DNA"/>
</dbReference>
<evidence type="ECO:0000313" key="1">
    <source>
        <dbReference type="EMBL" id="GJU10317.1"/>
    </source>
</evidence>
<accession>A0ABQ5JCP4</accession>
<keyword evidence="2" id="KW-1185">Reference proteome</keyword>
<dbReference type="Proteomes" id="UP001151760">
    <property type="component" value="Unassembled WGS sequence"/>
</dbReference>
<proteinExistence type="predicted"/>
<name>A0ABQ5JCP4_9ASTR</name>
<dbReference type="InterPro" id="IPR021109">
    <property type="entry name" value="Peptidase_aspartic_dom_sf"/>
</dbReference>
<dbReference type="PANTHER" id="PTHR33067">
    <property type="entry name" value="RNA-DIRECTED DNA POLYMERASE-RELATED"/>
    <property type="match status" value="1"/>
</dbReference>
<reference evidence="1" key="2">
    <citation type="submission" date="2022-01" db="EMBL/GenBank/DDBJ databases">
        <authorList>
            <person name="Yamashiro T."/>
            <person name="Shiraishi A."/>
            <person name="Satake H."/>
            <person name="Nakayama K."/>
        </authorList>
    </citation>
    <scope>NUCLEOTIDE SEQUENCE</scope>
</reference>
<protein>
    <submittedName>
        <fullName evidence="1">Uncharacterized protein</fullName>
    </submittedName>
</protein>
<reference evidence="1" key="1">
    <citation type="journal article" date="2022" name="Int. J. Mol. Sci.">
        <title>Draft Genome of Tanacetum Coccineum: Genomic Comparison of Closely Related Tanacetum-Family Plants.</title>
        <authorList>
            <person name="Yamashiro T."/>
            <person name="Shiraishi A."/>
            <person name="Nakayama K."/>
            <person name="Satake H."/>
        </authorList>
    </citation>
    <scope>NUCLEOTIDE SEQUENCE</scope>
</reference>
<organism evidence="1 2">
    <name type="scientific">Tanacetum coccineum</name>
    <dbReference type="NCBI Taxonomy" id="301880"/>
    <lineage>
        <taxon>Eukaryota</taxon>
        <taxon>Viridiplantae</taxon>
        <taxon>Streptophyta</taxon>
        <taxon>Embryophyta</taxon>
        <taxon>Tracheophyta</taxon>
        <taxon>Spermatophyta</taxon>
        <taxon>Magnoliopsida</taxon>
        <taxon>eudicotyledons</taxon>
        <taxon>Gunneridae</taxon>
        <taxon>Pentapetalae</taxon>
        <taxon>asterids</taxon>
        <taxon>campanulids</taxon>
        <taxon>Asterales</taxon>
        <taxon>Asteraceae</taxon>
        <taxon>Asteroideae</taxon>
        <taxon>Anthemideae</taxon>
        <taxon>Anthemidinae</taxon>
        <taxon>Tanacetum</taxon>
    </lineage>
</organism>
<sequence>MVHSSCLQLRKLPPKETDPGSFILPCIIGNHSMSNALADLGARIKENVLVKISNFIFPVDLIGLEHHGDENCQGIILGRPMLATAHAKIDVYGKKISLGVGNDQVVFNINKKESHTFISPIYVINEVDKTQELNDLVMNDEKVRDFENYLSPEYESQDIISLSPSELAKDKEEFSMTLSDPDKRISIGLKEFVDIEDM</sequence>
<evidence type="ECO:0000313" key="2">
    <source>
        <dbReference type="Proteomes" id="UP001151760"/>
    </source>
</evidence>
<dbReference type="Gene3D" id="2.40.70.10">
    <property type="entry name" value="Acid Proteases"/>
    <property type="match status" value="1"/>
</dbReference>
<dbReference type="PANTHER" id="PTHR33067:SF35">
    <property type="entry name" value="ASPARTIC PEPTIDASE DDI1-TYPE DOMAIN-CONTAINING PROTEIN"/>
    <property type="match status" value="1"/>
</dbReference>